<evidence type="ECO:0000313" key="2">
    <source>
        <dbReference type="Proteomes" id="UP001144978"/>
    </source>
</evidence>
<protein>
    <submittedName>
        <fullName evidence="1">Uncharacterized protein</fullName>
    </submittedName>
</protein>
<dbReference type="Proteomes" id="UP001144978">
    <property type="component" value="Unassembled WGS sequence"/>
</dbReference>
<reference evidence="1" key="1">
    <citation type="submission" date="2022-08" db="EMBL/GenBank/DDBJ databases">
        <title>Genome Sequence of Pycnoporus sanguineus.</title>
        <authorList>
            <person name="Buettner E."/>
        </authorList>
    </citation>
    <scope>NUCLEOTIDE SEQUENCE</scope>
    <source>
        <strain evidence="1">CG-C14</strain>
    </source>
</reference>
<sequence length="266" mass="28879">MIEREAAVDLLEGGTGEVRWGKRRGVADEASRKRMRHWSWFLAVYGRKPEGAQVANSVGGDGNAGPEEVAKLSEWLAAKYGIDIEAKRLPKASNEGTAVDSSEPAMVPETKTRGRPSNASSAADTSYEASSSRFRAFASLNRETSDHEAEYTPSSNSSDADDELYMRVDAGGDPVPTRQDLVGLVRSLADYADLLDWRIKHASKDTKGTPTEVSKTGQGEERGGRTGNPNAVVLWRQVEQAVTLSSPPRARHSTSIPFPVSVRPCY</sequence>
<keyword evidence="2" id="KW-1185">Reference proteome</keyword>
<proteinExistence type="predicted"/>
<gene>
    <name evidence="1" type="ORF">NUW54_g3334</name>
</gene>
<name>A0ACC1Q1A1_9APHY</name>
<comment type="caution">
    <text evidence="1">The sequence shown here is derived from an EMBL/GenBank/DDBJ whole genome shotgun (WGS) entry which is preliminary data.</text>
</comment>
<organism evidence="1 2">
    <name type="scientific">Trametes sanguinea</name>
    <dbReference type="NCBI Taxonomy" id="158606"/>
    <lineage>
        <taxon>Eukaryota</taxon>
        <taxon>Fungi</taxon>
        <taxon>Dikarya</taxon>
        <taxon>Basidiomycota</taxon>
        <taxon>Agaricomycotina</taxon>
        <taxon>Agaricomycetes</taxon>
        <taxon>Polyporales</taxon>
        <taxon>Polyporaceae</taxon>
        <taxon>Trametes</taxon>
    </lineage>
</organism>
<dbReference type="EMBL" id="JANSHE010000692">
    <property type="protein sequence ID" value="KAJ3007977.1"/>
    <property type="molecule type" value="Genomic_DNA"/>
</dbReference>
<accession>A0ACC1Q1A1</accession>
<evidence type="ECO:0000313" key="1">
    <source>
        <dbReference type="EMBL" id="KAJ3007977.1"/>
    </source>
</evidence>